<feature type="compositionally biased region" description="Acidic residues" evidence="2">
    <location>
        <begin position="1"/>
        <end position="11"/>
    </location>
</feature>
<evidence type="ECO:0000256" key="1">
    <source>
        <dbReference type="ARBA" id="ARBA00039547"/>
    </source>
</evidence>
<dbReference type="GO" id="GO:0090090">
    <property type="term" value="P:negative regulation of canonical Wnt signaling pathway"/>
    <property type="evidence" value="ECO:0007669"/>
    <property type="project" value="TreeGrafter"/>
</dbReference>
<dbReference type="SMART" id="SM00295">
    <property type="entry name" value="B41"/>
    <property type="match status" value="1"/>
</dbReference>
<dbReference type="Proteomes" id="UP000694843">
    <property type="component" value="Unplaced"/>
</dbReference>
<dbReference type="OMA" id="ARYPCES"/>
<feature type="domain" description="FERM" evidence="3">
    <location>
        <begin position="277"/>
        <end position="624"/>
    </location>
</feature>
<dbReference type="InterPro" id="IPR000299">
    <property type="entry name" value="FERM_domain"/>
</dbReference>
<dbReference type="GO" id="GO:0009887">
    <property type="term" value="P:animal organ morphogenesis"/>
    <property type="evidence" value="ECO:0007669"/>
    <property type="project" value="UniProtKB-ARBA"/>
</dbReference>
<dbReference type="OrthoDB" id="2142533at2759"/>
<dbReference type="Pfam" id="PF24522">
    <property type="entry name" value="KRIT1_FRMD8_FERM_C"/>
    <property type="match status" value="1"/>
</dbReference>
<dbReference type="InterPro" id="IPR035963">
    <property type="entry name" value="FERM_2"/>
</dbReference>
<dbReference type="Gene3D" id="1.20.80.10">
    <property type="match status" value="1"/>
</dbReference>
<dbReference type="CTD" id="43019"/>
<feature type="compositionally biased region" description="Basic residues" evidence="2">
    <location>
        <begin position="164"/>
        <end position="176"/>
    </location>
</feature>
<dbReference type="InterPro" id="IPR014352">
    <property type="entry name" value="FERM/acyl-CoA-bd_prot_sf"/>
</dbReference>
<dbReference type="InterPro" id="IPR019749">
    <property type="entry name" value="Band_41_domain"/>
</dbReference>
<dbReference type="RefSeq" id="XP_018013636.1">
    <property type="nucleotide sequence ID" value="XM_018158147.2"/>
</dbReference>
<sequence length="691" mass="77264">MSEYGFDEEEAGLVGAERGGHQSDSSGSHNYVTVIPVEYHGQGARLQQQPSRYGGPQAPPSNPEYEAFPRSATISREFLRERASGDFFRAKDYKGSTDHLDKTSSTSSSPMYYPGMGPMAFEVPQMGIDGKGDKPNTNVHSHGPMGHPSGPGGQPIHPTATLQRRPHTPHTPHMGHPHNVAVVNTGQGNPHNMGPHGHAHSSQVSGHSDSDSGEKKVSAKPEIDRKTKTNNSSTSSNSGGSVNSNSTTNTSTQGGCIINAVNKNGQNCSVSPSGSIVDACVYLHSRLAIRLRLEDGMRVTARELLALIIEEEEMNLPKQAMEVFAIWMVSPLLEIQLKPFHRPLEVRRHWSELLRRFGPTSLSARDERHAHEPKIVLRRNIFFTKREEVKIRDCKVLELLYEEAKWNLLAARYPCESLDYEMLAGIQARLELGPYDHNSHTPSFFRRRLLDYLPDHACRLRLSDLVSFNSKSTPEIRIIEQFRSIPNNVQCRKLTRKYLEFCWSLPYYGSAFFHGQIEVPRRGTSLWLPRPDVPVLVAINGAGVSVVDHNNSTVLLSLRYDELSWEFAQPSNDWSSDSMPCLFLQFAVVEGARRFSKVLQIFSKQAVMMDALINSFVEDIKRRAALYPDDLDGHMLDQATDVDDVLVPLATVSRKEVPDSTLSNKLDRLCLATFTEDGRCVGTMGSWRFHR</sequence>
<feature type="region of interest" description="Disordered" evidence="2">
    <location>
        <begin position="1"/>
        <end position="29"/>
    </location>
</feature>
<evidence type="ECO:0000313" key="4">
    <source>
        <dbReference type="Proteomes" id="UP000694843"/>
    </source>
</evidence>
<dbReference type="PANTHER" id="PTHR13283:SF10">
    <property type="entry name" value="FERM DOMAIN-CONTAINING PROTEIN 8"/>
    <property type="match status" value="1"/>
</dbReference>
<evidence type="ECO:0000259" key="3">
    <source>
        <dbReference type="PROSITE" id="PS50057"/>
    </source>
</evidence>
<protein>
    <recommendedName>
        <fullName evidence="1">FERM domain-containing protein 8</fullName>
    </recommendedName>
</protein>
<evidence type="ECO:0000256" key="2">
    <source>
        <dbReference type="SAM" id="MobiDB-lite"/>
    </source>
</evidence>
<dbReference type="KEGG" id="hazt:108670662"/>
<keyword evidence="4" id="KW-1185">Reference proteome</keyword>
<dbReference type="InterPro" id="IPR057096">
    <property type="entry name" value="KRIT1_FRMD8_FERM_C"/>
</dbReference>
<feature type="compositionally biased region" description="Low complexity" evidence="2">
    <location>
        <begin position="229"/>
        <end position="250"/>
    </location>
</feature>
<reference evidence="5" key="1">
    <citation type="submission" date="2025-08" db="UniProtKB">
        <authorList>
            <consortium name="RefSeq"/>
        </authorList>
    </citation>
    <scope>IDENTIFICATION</scope>
    <source>
        <tissue evidence="5">Whole organism</tissue>
    </source>
</reference>
<dbReference type="InterPro" id="IPR051594">
    <property type="entry name" value="KRIT1/FRMD8"/>
</dbReference>
<dbReference type="GeneID" id="108670662"/>
<dbReference type="Gene3D" id="3.10.20.90">
    <property type="entry name" value="Phosphatidylinositol 3-kinase Catalytic Subunit, Chain A, domain 1"/>
    <property type="match status" value="1"/>
</dbReference>
<feature type="region of interest" description="Disordered" evidence="2">
    <location>
        <begin position="128"/>
        <end position="250"/>
    </location>
</feature>
<dbReference type="InterPro" id="IPR011993">
    <property type="entry name" value="PH-like_dom_sf"/>
</dbReference>
<dbReference type="AlphaFoldDB" id="A0A8B7NK01"/>
<dbReference type="InterPro" id="IPR019748">
    <property type="entry name" value="FERM_central"/>
</dbReference>
<accession>A0A8B7NK01</accession>
<dbReference type="PANTHER" id="PTHR13283">
    <property type="entry name" value="KREV INTERACTION TRAPPED 1-RELATED"/>
    <property type="match status" value="1"/>
</dbReference>
<dbReference type="GO" id="GO:0048731">
    <property type="term" value="P:system development"/>
    <property type="evidence" value="ECO:0007669"/>
    <property type="project" value="UniProtKB-ARBA"/>
</dbReference>
<dbReference type="GO" id="GO:0005886">
    <property type="term" value="C:plasma membrane"/>
    <property type="evidence" value="ECO:0007669"/>
    <property type="project" value="TreeGrafter"/>
</dbReference>
<proteinExistence type="predicted"/>
<name>A0A8B7NK01_HYAAZ</name>
<evidence type="ECO:0000313" key="5">
    <source>
        <dbReference type="RefSeq" id="XP_018013636.1"/>
    </source>
</evidence>
<dbReference type="PROSITE" id="PS50057">
    <property type="entry name" value="FERM_3"/>
    <property type="match status" value="1"/>
</dbReference>
<feature type="compositionally biased region" description="Basic and acidic residues" evidence="2">
    <location>
        <begin position="208"/>
        <end position="227"/>
    </location>
</feature>
<gene>
    <name evidence="5" type="primary">LOC108670662</name>
</gene>
<dbReference type="SUPFAM" id="SSF47031">
    <property type="entry name" value="Second domain of FERM"/>
    <property type="match status" value="1"/>
</dbReference>
<dbReference type="CDD" id="cd14473">
    <property type="entry name" value="FERM_B-lobe"/>
    <property type="match status" value="1"/>
</dbReference>
<feature type="region of interest" description="Disordered" evidence="2">
    <location>
        <begin position="44"/>
        <end position="67"/>
    </location>
</feature>
<dbReference type="Gene3D" id="2.30.29.30">
    <property type="entry name" value="Pleckstrin-homology domain (PH domain)/Phosphotyrosine-binding domain (PTB)"/>
    <property type="match status" value="1"/>
</dbReference>
<organism evidence="4 5">
    <name type="scientific">Hyalella azteca</name>
    <name type="common">Amphipod</name>
    <dbReference type="NCBI Taxonomy" id="294128"/>
    <lineage>
        <taxon>Eukaryota</taxon>
        <taxon>Metazoa</taxon>
        <taxon>Ecdysozoa</taxon>
        <taxon>Arthropoda</taxon>
        <taxon>Crustacea</taxon>
        <taxon>Multicrustacea</taxon>
        <taxon>Malacostraca</taxon>
        <taxon>Eumalacostraca</taxon>
        <taxon>Peracarida</taxon>
        <taxon>Amphipoda</taxon>
        <taxon>Senticaudata</taxon>
        <taxon>Talitrida</taxon>
        <taxon>Talitroidea</taxon>
        <taxon>Hyalellidae</taxon>
        <taxon>Hyalella</taxon>
    </lineage>
</organism>
<dbReference type="Pfam" id="PF00373">
    <property type="entry name" value="FERM_M"/>
    <property type="match status" value="1"/>
</dbReference>